<keyword evidence="5" id="KW-1185">Reference proteome</keyword>
<dbReference type="Proteomes" id="UP000800096">
    <property type="component" value="Unassembled WGS sequence"/>
</dbReference>
<evidence type="ECO:0008006" key="6">
    <source>
        <dbReference type="Google" id="ProtNLM"/>
    </source>
</evidence>
<gene>
    <name evidence="4" type="ORF">BDU57DRAFT_306121</name>
</gene>
<evidence type="ECO:0000313" key="5">
    <source>
        <dbReference type="Proteomes" id="UP000800096"/>
    </source>
</evidence>
<reference evidence="4" key="1">
    <citation type="journal article" date="2020" name="Stud. Mycol.">
        <title>101 Dothideomycetes genomes: a test case for predicting lifestyles and emergence of pathogens.</title>
        <authorList>
            <person name="Haridas S."/>
            <person name="Albert R."/>
            <person name="Binder M."/>
            <person name="Bloem J."/>
            <person name="Labutti K."/>
            <person name="Salamov A."/>
            <person name="Andreopoulos B."/>
            <person name="Baker S."/>
            <person name="Barry K."/>
            <person name="Bills G."/>
            <person name="Bluhm B."/>
            <person name="Cannon C."/>
            <person name="Castanera R."/>
            <person name="Culley D."/>
            <person name="Daum C."/>
            <person name="Ezra D."/>
            <person name="Gonzalez J."/>
            <person name="Henrissat B."/>
            <person name="Kuo A."/>
            <person name="Liang C."/>
            <person name="Lipzen A."/>
            <person name="Lutzoni F."/>
            <person name="Magnuson J."/>
            <person name="Mondo S."/>
            <person name="Nolan M."/>
            <person name="Ohm R."/>
            <person name="Pangilinan J."/>
            <person name="Park H.-J."/>
            <person name="Ramirez L."/>
            <person name="Alfaro M."/>
            <person name="Sun H."/>
            <person name="Tritt A."/>
            <person name="Yoshinaga Y."/>
            <person name="Zwiers L.-H."/>
            <person name="Turgeon B."/>
            <person name="Goodwin S."/>
            <person name="Spatafora J."/>
            <person name="Crous P."/>
            <person name="Grigoriev I."/>
        </authorList>
    </citation>
    <scope>NUCLEOTIDE SEQUENCE</scope>
    <source>
        <strain evidence="4">HMLAC05119</strain>
    </source>
</reference>
<dbReference type="OrthoDB" id="5426355at2759"/>
<evidence type="ECO:0000256" key="1">
    <source>
        <dbReference type="SAM" id="MobiDB-lite"/>
    </source>
</evidence>
<keyword evidence="2" id="KW-0472">Membrane</keyword>
<keyword evidence="3" id="KW-0732">Signal</keyword>
<feature type="region of interest" description="Disordered" evidence="1">
    <location>
        <begin position="113"/>
        <end position="146"/>
    </location>
</feature>
<feature type="compositionally biased region" description="Low complexity" evidence="1">
    <location>
        <begin position="113"/>
        <end position="134"/>
    </location>
</feature>
<dbReference type="AlphaFoldDB" id="A0A6A5QJ74"/>
<evidence type="ECO:0000256" key="2">
    <source>
        <dbReference type="SAM" id="Phobius"/>
    </source>
</evidence>
<keyword evidence="2" id="KW-1133">Transmembrane helix</keyword>
<keyword evidence="2" id="KW-0812">Transmembrane</keyword>
<sequence length="291" mass="31877">MHFTAILLFLAMTVAFAERSILIFDFNRVAACARTCSIILTSELNCVPPAAPVSNNATYLDCFCTSGYLKSLHRDGEICHQVCKHEDDIAIHEYYNSLCGVPDQAVSIIPSPTTMPAAAPKPPTATTTQEKTQPVSPPLSTTIPTQEKGEAKDHGAWLHDHWEYLVVAGVLIITLTILFSLAFLCHRRRQKTARERSKRMNRLIPLQHLSSSAHLSRPHTGASSVPLSAENLSGAVPASPLAPPSSPHDFGAALKRYAQEFRERDEAYARRAVLFPGSGRPSIKRGLRGTE</sequence>
<dbReference type="EMBL" id="ML979137">
    <property type="protein sequence ID" value="KAF1914868.1"/>
    <property type="molecule type" value="Genomic_DNA"/>
</dbReference>
<proteinExistence type="predicted"/>
<evidence type="ECO:0000313" key="4">
    <source>
        <dbReference type="EMBL" id="KAF1914868.1"/>
    </source>
</evidence>
<feature type="transmembrane region" description="Helical" evidence="2">
    <location>
        <begin position="164"/>
        <end position="184"/>
    </location>
</feature>
<evidence type="ECO:0000256" key="3">
    <source>
        <dbReference type="SAM" id="SignalP"/>
    </source>
</evidence>
<feature type="signal peptide" evidence="3">
    <location>
        <begin position="1"/>
        <end position="17"/>
    </location>
</feature>
<accession>A0A6A5QJ74</accession>
<protein>
    <recommendedName>
        <fullName evidence="6">Integral membrane protein</fullName>
    </recommendedName>
</protein>
<name>A0A6A5QJ74_AMPQU</name>
<feature type="region of interest" description="Disordered" evidence="1">
    <location>
        <begin position="194"/>
        <end position="227"/>
    </location>
</feature>
<feature type="chain" id="PRO_5025472995" description="Integral membrane protein" evidence="3">
    <location>
        <begin position="18"/>
        <end position="291"/>
    </location>
</feature>
<organism evidence="4 5">
    <name type="scientific">Ampelomyces quisqualis</name>
    <name type="common">Powdery mildew agent</name>
    <dbReference type="NCBI Taxonomy" id="50730"/>
    <lineage>
        <taxon>Eukaryota</taxon>
        <taxon>Fungi</taxon>
        <taxon>Dikarya</taxon>
        <taxon>Ascomycota</taxon>
        <taxon>Pezizomycotina</taxon>
        <taxon>Dothideomycetes</taxon>
        <taxon>Pleosporomycetidae</taxon>
        <taxon>Pleosporales</taxon>
        <taxon>Pleosporineae</taxon>
        <taxon>Phaeosphaeriaceae</taxon>
        <taxon>Ampelomyces</taxon>
    </lineage>
</organism>